<organism evidence="2 3">
    <name type="scientific">Gossypium arboreum</name>
    <name type="common">Tree cotton</name>
    <name type="synonym">Gossypium nanking</name>
    <dbReference type="NCBI Taxonomy" id="29729"/>
    <lineage>
        <taxon>Eukaryota</taxon>
        <taxon>Viridiplantae</taxon>
        <taxon>Streptophyta</taxon>
        <taxon>Embryophyta</taxon>
        <taxon>Tracheophyta</taxon>
        <taxon>Spermatophyta</taxon>
        <taxon>Magnoliopsida</taxon>
        <taxon>eudicotyledons</taxon>
        <taxon>Gunneridae</taxon>
        <taxon>Pentapetalae</taxon>
        <taxon>rosids</taxon>
        <taxon>malvids</taxon>
        <taxon>Malvales</taxon>
        <taxon>Malvaceae</taxon>
        <taxon>Malvoideae</taxon>
        <taxon>Gossypium</taxon>
    </lineage>
</organism>
<dbReference type="EMBL" id="JARKNE010000007">
    <property type="protein sequence ID" value="KAK5817793.1"/>
    <property type="molecule type" value="Genomic_DNA"/>
</dbReference>
<dbReference type="InterPro" id="IPR044730">
    <property type="entry name" value="RNase_H-like_dom_plant"/>
</dbReference>
<evidence type="ECO:0000259" key="1">
    <source>
        <dbReference type="Pfam" id="PF13456"/>
    </source>
</evidence>
<dbReference type="InterPro" id="IPR052929">
    <property type="entry name" value="RNase_H-like_EbsB-rel"/>
</dbReference>
<evidence type="ECO:0000313" key="2">
    <source>
        <dbReference type="EMBL" id="KAK5817793.1"/>
    </source>
</evidence>
<protein>
    <recommendedName>
        <fullName evidence="1">RNase H type-1 domain-containing protein</fullName>
    </recommendedName>
</protein>
<dbReference type="CDD" id="cd06222">
    <property type="entry name" value="RNase_H_like"/>
    <property type="match status" value="1"/>
</dbReference>
<sequence>MEGLENREHTFQDCIVTKGTWNYLSVTWPDNISHAEFTDWFTWIVLTSNTEDCQKFICAIWAIWSARKKWVHEGQKQSGKEVAKFILQYLQELKDIKQTQVTSKPSNNNWRPPGKCYYKINFDVAVDLKTNKSCLGIIVRDYKGNEVATRSTLHENIPLGFEAEAIACLQAVILGRDLGLKFVDIEKDSLTVIKKAKSTKRAKSVIGSYIQDIKELSKFFYKINFQHIGRSTNEKVHNLASKGLKIGENAYLDRRSADQEITEVEIDRGWRCRI</sequence>
<evidence type="ECO:0000313" key="3">
    <source>
        <dbReference type="Proteomes" id="UP001358586"/>
    </source>
</evidence>
<proteinExistence type="predicted"/>
<comment type="caution">
    <text evidence="2">The sequence shown here is derived from an EMBL/GenBank/DDBJ whole genome shotgun (WGS) entry which is preliminary data.</text>
</comment>
<dbReference type="PANTHER" id="PTHR47074">
    <property type="entry name" value="BNAC02G40300D PROTEIN"/>
    <property type="match status" value="1"/>
</dbReference>
<accession>A0ABR0P9A4</accession>
<dbReference type="InterPro" id="IPR012337">
    <property type="entry name" value="RNaseH-like_sf"/>
</dbReference>
<name>A0ABR0P9A4_GOSAR</name>
<feature type="domain" description="RNase H type-1" evidence="1">
    <location>
        <begin position="121"/>
        <end position="242"/>
    </location>
</feature>
<dbReference type="Gene3D" id="3.30.420.10">
    <property type="entry name" value="Ribonuclease H-like superfamily/Ribonuclease H"/>
    <property type="match status" value="1"/>
</dbReference>
<dbReference type="Pfam" id="PF13456">
    <property type="entry name" value="RVT_3"/>
    <property type="match status" value="1"/>
</dbReference>
<gene>
    <name evidence="2" type="ORF">PVK06_022721</name>
</gene>
<dbReference type="PANTHER" id="PTHR47074:SF61">
    <property type="entry name" value="RNASE H TYPE-1 DOMAIN-CONTAINING PROTEIN"/>
    <property type="match status" value="1"/>
</dbReference>
<reference evidence="2 3" key="1">
    <citation type="submission" date="2023-03" db="EMBL/GenBank/DDBJ databases">
        <title>WGS of Gossypium arboreum.</title>
        <authorList>
            <person name="Yu D."/>
        </authorList>
    </citation>
    <scope>NUCLEOTIDE SEQUENCE [LARGE SCALE GENOMIC DNA]</scope>
    <source>
        <tissue evidence="2">Leaf</tissue>
    </source>
</reference>
<dbReference type="SUPFAM" id="SSF53098">
    <property type="entry name" value="Ribonuclease H-like"/>
    <property type="match status" value="1"/>
</dbReference>
<dbReference type="Proteomes" id="UP001358586">
    <property type="component" value="Chromosome 7"/>
</dbReference>
<keyword evidence="3" id="KW-1185">Reference proteome</keyword>
<dbReference type="InterPro" id="IPR036397">
    <property type="entry name" value="RNaseH_sf"/>
</dbReference>
<dbReference type="InterPro" id="IPR002156">
    <property type="entry name" value="RNaseH_domain"/>
</dbReference>